<comment type="caution">
    <text evidence="1">The sequence shown here is derived from an EMBL/GenBank/DDBJ whole genome shotgun (WGS) entry which is preliminary data.</text>
</comment>
<name>A0AAD7A7M0_9AGAR</name>
<reference evidence="1" key="1">
    <citation type="submission" date="2023-03" db="EMBL/GenBank/DDBJ databases">
        <title>Massive genome expansion in bonnet fungi (Mycena s.s.) driven by repeated elements and novel gene families across ecological guilds.</title>
        <authorList>
            <consortium name="Lawrence Berkeley National Laboratory"/>
            <person name="Harder C.B."/>
            <person name="Miyauchi S."/>
            <person name="Viragh M."/>
            <person name="Kuo A."/>
            <person name="Thoen E."/>
            <person name="Andreopoulos B."/>
            <person name="Lu D."/>
            <person name="Skrede I."/>
            <person name="Drula E."/>
            <person name="Henrissat B."/>
            <person name="Morin E."/>
            <person name="Kohler A."/>
            <person name="Barry K."/>
            <person name="LaButti K."/>
            <person name="Morin E."/>
            <person name="Salamov A."/>
            <person name="Lipzen A."/>
            <person name="Mereny Z."/>
            <person name="Hegedus B."/>
            <person name="Baldrian P."/>
            <person name="Stursova M."/>
            <person name="Weitz H."/>
            <person name="Taylor A."/>
            <person name="Grigoriev I.V."/>
            <person name="Nagy L.G."/>
            <person name="Martin F."/>
            <person name="Kauserud H."/>
        </authorList>
    </citation>
    <scope>NUCLEOTIDE SEQUENCE</scope>
    <source>
        <strain evidence="1">CBHHK002</strain>
    </source>
</reference>
<dbReference type="AlphaFoldDB" id="A0AAD7A7M0"/>
<dbReference type="Proteomes" id="UP001218218">
    <property type="component" value="Unassembled WGS sequence"/>
</dbReference>
<accession>A0AAD7A7M0</accession>
<keyword evidence="2" id="KW-1185">Reference proteome</keyword>
<organism evidence="1 2">
    <name type="scientific">Mycena albidolilacea</name>
    <dbReference type="NCBI Taxonomy" id="1033008"/>
    <lineage>
        <taxon>Eukaryota</taxon>
        <taxon>Fungi</taxon>
        <taxon>Dikarya</taxon>
        <taxon>Basidiomycota</taxon>
        <taxon>Agaricomycotina</taxon>
        <taxon>Agaricomycetes</taxon>
        <taxon>Agaricomycetidae</taxon>
        <taxon>Agaricales</taxon>
        <taxon>Marasmiineae</taxon>
        <taxon>Mycenaceae</taxon>
        <taxon>Mycena</taxon>
    </lineage>
</organism>
<evidence type="ECO:0000313" key="1">
    <source>
        <dbReference type="EMBL" id="KAJ7351299.1"/>
    </source>
</evidence>
<dbReference type="EMBL" id="JARIHO010000013">
    <property type="protein sequence ID" value="KAJ7351299.1"/>
    <property type="molecule type" value="Genomic_DNA"/>
</dbReference>
<gene>
    <name evidence="1" type="ORF">DFH08DRAFT_806026</name>
</gene>
<protein>
    <submittedName>
        <fullName evidence="1">Uncharacterized protein</fullName>
    </submittedName>
</protein>
<sequence>MSIRVIRRRDADHGPIKPRHTPSSSSRSLRILAYFYPSIVEDLWIDGLKAVASRAATAFNQSQAATGWRGDPQGVSSREKIHVIINVVHDIVHTSFFTKDLAQHRIDLLSNWEIGVGFRLPGCHAEWADHDKVKLCTAGEMTAGHKLKLAHGNWIVVGVIDDRIESDRAGNAKREGDAWPTSHHERRMDHSDDLIVEYNGASGVIVTAPSNFLKLILVQNVHREFGKDFNFLKTTLSQARTASFFIRHKISLRDENDEAMARIKMAVDEWEQSQENLKLTHLSCPLDTGISGPKRLSASRRGEKHGNPIFRNFNTWLREYIALHHPSHSVRLEQEIKIEACKAVYIDYQSKVDWRSAHDILRCNPNFHSTPRTNGELQGSS</sequence>
<evidence type="ECO:0000313" key="2">
    <source>
        <dbReference type="Proteomes" id="UP001218218"/>
    </source>
</evidence>
<proteinExistence type="predicted"/>